<evidence type="ECO:0000256" key="2">
    <source>
        <dbReference type="ARBA" id="ARBA00009272"/>
    </source>
</evidence>
<organism evidence="5 6">
    <name type="scientific">Treponema bryantii</name>
    <dbReference type="NCBI Taxonomy" id="163"/>
    <lineage>
        <taxon>Bacteria</taxon>
        <taxon>Pseudomonadati</taxon>
        <taxon>Spirochaetota</taxon>
        <taxon>Spirochaetia</taxon>
        <taxon>Spirochaetales</taxon>
        <taxon>Treponemataceae</taxon>
        <taxon>Treponema</taxon>
    </lineage>
</organism>
<dbReference type="OrthoDB" id="370409at2"/>
<dbReference type="NCBIfam" id="TIGR00205">
    <property type="entry name" value="fliE"/>
    <property type="match status" value="1"/>
</dbReference>
<dbReference type="PANTHER" id="PTHR34653">
    <property type="match status" value="1"/>
</dbReference>
<evidence type="ECO:0000256" key="1">
    <source>
        <dbReference type="ARBA" id="ARBA00004117"/>
    </source>
</evidence>
<dbReference type="PRINTS" id="PR01006">
    <property type="entry name" value="FLGHOOKFLIE"/>
</dbReference>
<keyword evidence="5" id="KW-0282">Flagellum</keyword>
<dbReference type="RefSeq" id="WP_074932550.1">
    <property type="nucleotide sequence ID" value="NZ_FORI01000008.1"/>
</dbReference>
<reference evidence="6" key="1">
    <citation type="submission" date="2016-10" db="EMBL/GenBank/DDBJ databases">
        <authorList>
            <person name="Varghese N."/>
            <person name="Submissions S."/>
        </authorList>
    </citation>
    <scope>NUCLEOTIDE SEQUENCE [LARGE SCALE GENOMIC DNA]</scope>
    <source>
        <strain evidence="6">XBD1002</strain>
    </source>
</reference>
<evidence type="ECO:0000313" key="6">
    <source>
        <dbReference type="Proteomes" id="UP000182737"/>
    </source>
</evidence>
<dbReference type="PANTHER" id="PTHR34653:SF1">
    <property type="entry name" value="FLAGELLAR HOOK-BASAL BODY COMPLEX PROTEIN FLIE"/>
    <property type="match status" value="1"/>
</dbReference>
<keyword evidence="6" id="KW-1185">Reference proteome</keyword>
<evidence type="ECO:0000313" key="5">
    <source>
        <dbReference type="EMBL" id="SFI90947.1"/>
    </source>
</evidence>
<proteinExistence type="inferred from homology"/>
<evidence type="ECO:0000256" key="4">
    <source>
        <dbReference type="NCBIfam" id="TIGR00205"/>
    </source>
</evidence>
<comment type="subcellular location">
    <subcellularLocation>
        <location evidence="1">Bacterial flagellum basal body</location>
    </subcellularLocation>
</comment>
<dbReference type="AlphaFoldDB" id="A0A1I3M1Z5"/>
<dbReference type="GO" id="GO:0009425">
    <property type="term" value="C:bacterial-type flagellum basal body"/>
    <property type="evidence" value="ECO:0007669"/>
    <property type="project" value="UniProtKB-SubCell"/>
</dbReference>
<dbReference type="GO" id="GO:0005198">
    <property type="term" value="F:structural molecule activity"/>
    <property type="evidence" value="ECO:0007669"/>
    <property type="project" value="UniProtKB-UniRule"/>
</dbReference>
<name>A0A1I3M1Z5_9SPIR</name>
<evidence type="ECO:0000256" key="3">
    <source>
        <dbReference type="ARBA" id="ARBA00023143"/>
    </source>
</evidence>
<dbReference type="Pfam" id="PF02049">
    <property type="entry name" value="FliE"/>
    <property type="match status" value="1"/>
</dbReference>
<dbReference type="EMBL" id="FORI01000008">
    <property type="protein sequence ID" value="SFI90947.1"/>
    <property type="molecule type" value="Genomic_DNA"/>
</dbReference>
<dbReference type="GO" id="GO:0071973">
    <property type="term" value="P:bacterial-type flagellum-dependent cell motility"/>
    <property type="evidence" value="ECO:0007669"/>
    <property type="project" value="InterPro"/>
</dbReference>
<dbReference type="Proteomes" id="UP000182737">
    <property type="component" value="Unassembled WGS sequence"/>
</dbReference>
<dbReference type="InterPro" id="IPR001624">
    <property type="entry name" value="FliE"/>
</dbReference>
<comment type="similarity">
    <text evidence="2">Belongs to the FliE family.</text>
</comment>
<keyword evidence="3" id="KW-0975">Bacterial flagellum</keyword>
<accession>A0A1I3M1Z5</accession>
<keyword evidence="5" id="KW-0969">Cilium</keyword>
<keyword evidence="5" id="KW-0966">Cell projection</keyword>
<dbReference type="GO" id="GO:0003774">
    <property type="term" value="F:cytoskeletal motor activity"/>
    <property type="evidence" value="ECO:0007669"/>
    <property type="project" value="InterPro"/>
</dbReference>
<gene>
    <name evidence="5" type="ORF">SAMN04487775_1083</name>
</gene>
<sequence>MKIQDFGTLQMVRTDKAHFGQGKIQPLTTNVPGMSPIEKIHKADKTTEAASIQPAGQSKSFQSYLLDALSTVNSQQLDVTAVQEKLITDPDDVDIHDVTIAMAKARQSLNLAQTVIDRLVTGWNEITTTR</sequence>
<protein>
    <recommendedName>
        <fullName evidence="4">Flagellar hook-basal body complex protein FliE</fullName>
    </recommendedName>
</protein>